<feature type="domain" description="Right handed beta helix" evidence="5">
    <location>
        <begin position="222"/>
        <end position="388"/>
    </location>
</feature>
<dbReference type="InterPro" id="IPR013780">
    <property type="entry name" value="Glyco_hydro_b"/>
</dbReference>
<dbReference type="InterPro" id="IPR011050">
    <property type="entry name" value="Pectin_lyase_fold/virulence"/>
</dbReference>
<dbReference type="InterPro" id="IPR039448">
    <property type="entry name" value="Beta_helix"/>
</dbReference>
<evidence type="ECO:0000256" key="3">
    <source>
        <dbReference type="ARBA" id="ARBA00022729"/>
    </source>
</evidence>
<organism evidence="6 7">
    <name type="scientific">Pedobacter vanadiisoli</name>
    <dbReference type="NCBI Taxonomy" id="1761975"/>
    <lineage>
        <taxon>Bacteria</taxon>
        <taxon>Pseudomonadati</taxon>
        <taxon>Bacteroidota</taxon>
        <taxon>Sphingobacteriia</taxon>
        <taxon>Sphingobacteriales</taxon>
        <taxon>Sphingobacteriaceae</taxon>
        <taxon>Pedobacter</taxon>
    </lineage>
</organism>
<comment type="caution">
    <text evidence="6">The sequence shown here is derived from an EMBL/GenBank/DDBJ whole genome shotgun (WGS) entry which is preliminary data.</text>
</comment>
<dbReference type="RefSeq" id="WP_379077173.1">
    <property type="nucleotide sequence ID" value="NZ_JBHULL010000007.1"/>
</dbReference>
<dbReference type="InterPro" id="IPR052052">
    <property type="entry name" value="Polysaccharide_Lyase_9"/>
</dbReference>
<gene>
    <name evidence="6" type="ORF">ACFSR6_07690</name>
</gene>
<dbReference type="InterPro" id="IPR006626">
    <property type="entry name" value="PbH1"/>
</dbReference>
<dbReference type="EMBL" id="JBHULL010000007">
    <property type="protein sequence ID" value="MFD2582365.1"/>
    <property type="molecule type" value="Genomic_DNA"/>
</dbReference>
<dbReference type="InterPro" id="IPR039513">
    <property type="entry name" value="PL-6"/>
</dbReference>
<evidence type="ECO:0000256" key="1">
    <source>
        <dbReference type="ARBA" id="ARBA00004613"/>
    </source>
</evidence>
<dbReference type="Pfam" id="PF14592">
    <property type="entry name" value="Chondroitinas_B"/>
    <property type="match status" value="1"/>
</dbReference>
<name>A0ABW5MGN3_9SPHI</name>
<evidence type="ECO:0000256" key="2">
    <source>
        <dbReference type="ARBA" id="ARBA00022525"/>
    </source>
</evidence>
<dbReference type="SMART" id="SM00710">
    <property type="entry name" value="PbH1"/>
    <property type="match status" value="5"/>
</dbReference>
<evidence type="ECO:0000259" key="5">
    <source>
        <dbReference type="Pfam" id="PF13229"/>
    </source>
</evidence>
<keyword evidence="7" id="KW-1185">Reference proteome</keyword>
<reference evidence="7" key="1">
    <citation type="journal article" date="2019" name="Int. J. Syst. Evol. Microbiol.">
        <title>The Global Catalogue of Microorganisms (GCM) 10K type strain sequencing project: providing services to taxonomists for standard genome sequencing and annotation.</title>
        <authorList>
            <consortium name="The Broad Institute Genomics Platform"/>
            <consortium name="The Broad Institute Genome Sequencing Center for Infectious Disease"/>
            <person name="Wu L."/>
            <person name="Ma J."/>
        </authorList>
    </citation>
    <scope>NUCLEOTIDE SEQUENCE [LARGE SCALE GENOMIC DNA]</scope>
    <source>
        <strain evidence="7">KCTC 42866</strain>
    </source>
</reference>
<dbReference type="Pfam" id="PF13229">
    <property type="entry name" value="Beta_helix"/>
    <property type="match status" value="1"/>
</dbReference>
<dbReference type="PANTHER" id="PTHR40088">
    <property type="entry name" value="PECTATE LYASE (EUROFUNG)"/>
    <property type="match status" value="1"/>
</dbReference>
<keyword evidence="2" id="KW-0964">Secreted</keyword>
<dbReference type="SUPFAM" id="SSF51126">
    <property type="entry name" value="Pectin lyase-like"/>
    <property type="match status" value="1"/>
</dbReference>
<dbReference type="Gene3D" id="2.160.20.10">
    <property type="entry name" value="Single-stranded right-handed beta-helix, Pectin lyase-like"/>
    <property type="match status" value="1"/>
</dbReference>
<dbReference type="Proteomes" id="UP001597461">
    <property type="component" value="Unassembled WGS sequence"/>
</dbReference>
<feature type="signal peptide" evidence="4">
    <location>
        <begin position="1"/>
        <end position="20"/>
    </location>
</feature>
<accession>A0ABW5MGN3</accession>
<dbReference type="InterPro" id="IPR012334">
    <property type="entry name" value="Pectin_lyas_fold"/>
</dbReference>
<keyword evidence="3 4" id="KW-0732">Signal</keyword>
<sequence length="589" mass="64891">MNKIAKCFLLCWLIPFVVKADGEKRSLPPNKIYVSPTGNDSGAGTAVKPLRSINKAVAKAQPGDQILVMDGVYRESVLFTHGGRAENNRITLQAINPQKVVIKGSERKVNWVKEKNKLWKCILDNPAEQIMLFSNGIKLPWVPSAGDCEQALSWTNKTDQGKMIIQANFGTADPNRQLTEIAVRQYGISAEENVDYITIKGISVSQVANEYASIYGIQPGAIDTKGGKYWNIENCNVTDCRSVGISIGKTGHAYEDANAGKPEFSDYTDLLSVGHHKINNNHISRCGQAGIFGLLGATSSIIKDNLIEYINYDRAYPGSESAGIRLAMAVDATIEHNLIRHVRGKNSYGVFLGPVFQGARVSRNIVTGTESSLFYLFKNHGPSLFDNNVLVGNNQTTNDTTGVKMMAAEANVFVQNLFYNCGFTNNCQPGKSVATSNFLPNTLIIKQTIPALNIDHRWYANLFIGKGIGIDRVAGCEADFNQYANGAFPVKWADFKSVKIDNNISLRLLHHKLGVNLVWDNSPMKATEIPLLTADFFGFFALSKQYISFPDGKKITIDHDFLNNKTGASIRFAGPFYQKNHSKGNIKLF</sequence>
<dbReference type="PANTHER" id="PTHR40088:SF2">
    <property type="entry name" value="SECRETED SUGAR HYDROLASE"/>
    <property type="match status" value="1"/>
</dbReference>
<evidence type="ECO:0000313" key="7">
    <source>
        <dbReference type="Proteomes" id="UP001597461"/>
    </source>
</evidence>
<dbReference type="Gene3D" id="2.60.40.1180">
    <property type="entry name" value="Golgi alpha-mannosidase II"/>
    <property type="match status" value="1"/>
</dbReference>
<feature type="chain" id="PRO_5046126544" evidence="4">
    <location>
        <begin position="21"/>
        <end position="589"/>
    </location>
</feature>
<evidence type="ECO:0000313" key="6">
    <source>
        <dbReference type="EMBL" id="MFD2582365.1"/>
    </source>
</evidence>
<comment type="subcellular location">
    <subcellularLocation>
        <location evidence="1">Secreted</location>
    </subcellularLocation>
</comment>
<proteinExistence type="predicted"/>
<evidence type="ECO:0000256" key="4">
    <source>
        <dbReference type="SAM" id="SignalP"/>
    </source>
</evidence>
<protein>
    <submittedName>
        <fullName evidence="6">Right-handed parallel beta-helix repeat-containing protein</fullName>
    </submittedName>
</protein>